<protein>
    <submittedName>
        <fullName evidence="2">(Mediterranean fruit fly) hypothetical protein</fullName>
    </submittedName>
</protein>
<reference evidence="2" key="1">
    <citation type="submission" date="2020-11" db="EMBL/GenBank/DDBJ databases">
        <authorList>
            <person name="Whitehead M."/>
        </authorList>
    </citation>
    <scope>NUCLEOTIDE SEQUENCE</scope>
    <source>
        <strain evidence="2">EGII</strain>
    </source>
</reference>
<organism evidence="2 3">
    <name type="scientific">Ceratitis capitata</name>
    <name type="common">Mediterranean fruit fly</name>
    <name type="synonym">Tephritis capitata</name>
    <dbReference type="NCBI Taxonomy" id="7213"/>
    <lineage>
        <taxon>Eukaryota</taxon>
        <taxon>Metazoa</taxon>
        <taxon>Ecdysozoa</taxon>
        <taxon>Arthropoda</taxon>
        <taxon>Hexapoda</taxon>
        <taxon>Insecta</taxon>
        <taxon>Pterygota</taxon>
        <taxon>Neoptera</taxon>
        <taxon>Endopterygota</taxon>
        <taxon>Diptera</taxon>
        <taxon>Brachycera</taxon>
        <taxon>Muscomorpha</taxon>
        <taxon>Tephritoidea</taxon>
        <taxon>Tephritidae</taxon>
        <taxon>Ceratitis</taxon>
        <taxon>Ceratitis</taxon>
    </lineage>
</organism>
<feature type="region of interest" description="Disordered" evidence="1">
    <location>
        <begin position="223"/>
        <end position="266"/>
    </location>
</feature>
<evidence type="ECO:0000313" key="2">
    <source>
        <dbReference type="EMBL" id="CAD7000733.1"/>
    </source>
</evidence>
<proteinExistence type="predicted"/>
<dbReference type="EMBL" id="CAJHJT010000013">
    <property type="protein sequence ID" value="CAD7000733.1"/>
    <property type="molecule type" value="Genomic_DNA"/>
</dbReference>
<evidence type="ECO:0000313" key="3">
    <source>
        <dbReference type="Proteomes" id="UP000606786"/>
    </source>
</evidence>
<sequence>MESIRFCSDEQNSSRSTLANTGTSTTKNVEKDIIDTVKDAAPSGSGQMSKISLRRLKNREKSKQVDIIDFTLDTKDISWAEALVVKINNAGDVSAPESKRDDMKDTAQNFSLKLNNDYLVNDNVEPGSNVMLAIADYGHYYLNRGGYHVKTTRSCEYADETIAQAYLVLVGELWEALARLLVAHHNLYCQLLGLDDKTQNIIQEIKHKVGKYRPEIEFKSKQYELQPAGENKQSDATNEKRKKCTKKMKEGTEKEKTETKEMILND</sequence>
<name>A0A811UUM4_CERCA</name>
<comment type="caution">
    <text evidence="2">The sequence shown here is derived from an EMBL/GenBank/DDBJ whole genome shotgun (WGS) entry which is preliminary data.</text>
</comment>
<feature type="compositionally biased region" description="Polar residues" evidence="1">
    <location>
        <begin position="9"/>
        <end position="25"/>
    </location>
</feature>
<accession>A0A811UUM4</accession>
<feature type="compositionally biased region" description="Basic and acidic residues" evidence="1">
    <location>
        <begin position="247"/>
        <end position="266"/>
    </location>
</feature>
<keyword evidence="3" id="KW-1185">Reference proteome</keyword>
<gene>
    <name evidence="2" type="ORF">CCAP1982_LOCUS9206</name>
</gene>
<dbReference type="Proteomes" id="UP000606786">
    <property type="component" value="Unassembled WGS sequence"/>
</dbReference>
<feature type="region of interest" description="Disordered" evidence="1">
    <location>
        <begin position="1"/>
        <end position="25"/>
    </location>
</feature>
<dbReference type="AlphaFoldDB" id="A0A811UUM4"/>
<evidence type="ECO:0000256" key="1">
    <source>
        <dbReference type="SAM" id="MobiDB-lite"/>
    </source>
</evidence>